<accession>A0A518I0Z5</accession>
<dbReference type="AlphaFoldDB" id="A0A518I0Z5"/>
<dbReference type="EMBL" id="CP037423">
    <property type="protein sequence ID" value="QDV46756.1"/>
    <property type="molecule type" value="Genomic_DNA"/>
</dbReference>
<reference evidence="1 2" key="1">
    <citation type="submission" date="2019-03" db="EMBL/GenBank/DDBJ databases">
        <title>Deep-cultivation of Planctomycetes and their phenomic and genomic characterization uncovers novel biology.</title>
        <authorList>
            <person name="Wiegand S."/>
            <person name="Jogler M."/>
            <person name="Boedeker C."/>
            <person name="Pinto D."/>
            <person name="Vollmers J."/>
            <person name="Rivas-Marin E."/>
            <person name="Kohn T."/>
            <person name="Peeters S.H."/>
            <person name="Heuer A."/>
            <person name="Rast P."/>
            <person name="Oberbeckmann S."/>
            <person name="Bunk B."/>
            <person name="Jeske O."/>
            <person name="Meyerdierks A."/>
            <person name="Storesund J.E."/>
            <person name="Kallscheuer N."/>
            <person name="Luecker S."/>
            <person name="Lage O.M."/>
            <person name="Pohl T."/>
            <person name="Merkel B.J."/>
            <person name="Hornburger P."/>
            <person name="Mueller R.-W."/>
            <person name="Bruemmer F."/>
            <person name="Labrenz M."/>
            <person name="Spormann A.M."/>
            <person name="Op den Camp H."/>
            <person name="Overmann J."/>
            <person name="Amann R."/>
            <person name="Jetten M.S.M."/>
            <person name="Mascher T."/>
            <person name="Medema M.H."/>
            <person name="Devos D.P."/>
            <person name="Kaster A.-K."/>
            <person name="Ovreas L."/>
            <person name="Rohde M."/>
            <person name="Galperin M.Y."/>
            <person name="Jogler C."/>
        </authorList>
    </citation>
    <scope>NUCLEOTIDE SEQUENCE [LARGE SCALE GENOMIC DNA]</scope>
    <source>
        <strain evidence="1 2">Enr13</strain>
    </source>
</reference>
<evidence type="ECO:0000313" key="2">
    <source>
        <dbReference type="Proteomes" id="UP000319004"/>
    </source>
</evidence>
<gene>
    <name evidence="1" type="ORF">Enr13x_66650</name>
</gene>
<organism evidence="1 2">
    <name type="scientific">Stieleria neptunia</name>
    <dbReference type="NCBI Taxonomy" id="2527979"/>
    <lineage>
        <taxon>Bacteria</taxon>
        <taxon>Pseudomonadati</taxon>
        <taxon>Planctomycetota</taxon>
        <taxon>Planctomycetia</taxon>
        <taxon>Pirellulales</taxon>
        <taxon>Pirellulaceae</taxon>
        <taxon>Stieleria</taxon>
    </lineage>
</organism>
<sequence length="52" mass="5664">MKPGGLAQCLPVVSATGIERTHLLRPGRLAQWSSRSTRSPGIVSARWALVFF</sequence>
<proteinExistence type="predicted"/>
<dbReference type="KEGG" id="snep:Enr13x_66650"/>
<name>A0A518I0Z5_9BACT</name>
<dbReference type="Proteomes" id="UP000319004">
    <property type="component" value="Chromosome"/>
</dbReference>
<evidence type="ECO:0000313" key="1">
    <source>
        <dbReference type="EMBL" id="QDV46756.1"/>
    </source>
</evidence>
<keyword evidence="2" id="KW-1185">Reference proteome</keyword>
<protein>
    <submittedName>
        <fullName evidence="1">Uncharacterized protein</fullName>
    </submittedName>
</protein>